<evidence type="ECO:0000256" key="1">
    <source>
        <dbReference type="ARBA" id="ARBA00022729"/>
    </source>
</evidence>
<dbReference type="InterPro" id="IPR036179">
    <property type="entry name" value="Ig-like_dom_sf"/>
</dbReference>
<name>A0A3P7J298_STRVU</name>
<dbReference type="AlphaFoldDB" id="A0A3P7J298"/>
<evidence type="ECO:0000256" key="3">
    <source>
        <dbReference type="ARBA" id="ARBA00023319"/>
    </source>
</evidence>
<dbReference type="PANTHER" id="PTHR45080:SF8">
    <property type="entry name" value="IG-LIKE DOMAIN-CONTAINING PROTEIN"/>
    <property type="match status" value="1"/>
</dbReference>
<dbReference type="GO" id="GO:0050808">
    <property type="term" value="P:synapse organization"/>
    <property type="evidence" value="ECO:0007669"/>
    <property type="project" value="TreeGrafter"/>
</dbReference>
<dbReference type="InterPro" id="IPR050958">
    <property type="entry name" value="Cell_Adh-Cytoskel_Orgn"/>
</dbReference>
<dbReference type="Pfam" id="PF07679">
    <property type="entry name" value="I-set"/>
    <property type="match status" value="1"/>
</dbReference>
<dbReference type="EMBL" id="UYYB01105526">
    <property type="protein sequence ID" value="VDM79550.1"/>
    <property type="molecule type" value="Genomic_DNA"/>
</dbReference>
<dbReference type="GO" id="GO:0005886">
    <property type="term" value="C:plasma membrane"/>
    <property type="evidence" value="ECO:0007669"/>
    <property type="project" value="TreeGrafter"/>
</dbReference>
<keyword evidence="1" id="KW-0732">Signal</keyword>
<keyword evidence="2" id="KW-1015">Disulfide bond</keyword>
<dbReference type="SUPFAM" id="SSF48726">
    <property type="entry name" value="Immunoglobulin"/>
    <property type="match status" value="2"/>
</dbReference>
<sequence>MKCVEGNSLTVTVFVSALPPPKITVYHNNDLVVCANQLEPVRAEQPNLYSFAFIIDQVHPEDSGKIMFNATNPWGSDECTTYLEIADNVKRSNNSKIHYISFFFFKNSLSYGAELFFSSEFSKFDTNTLFEREFEAAEVIWSVTDVTVAEGGTAWLYGKLCGYPVPELIWLKNGVELNLTSPAGKYQAELKSGEFLLLLPRYNNFIFANYVS</sequence>
<dbReference type="GO" id="GO:0008046">
    <property type="term" value="F:axon guidance receptor activity"/>
    <property type="evidence" value="ECO:0007669"/>
    <property type="project" value="TreeGrafter"/>
</dbReference>
<feature type="domain" description="Immunoglobulin I-set" evidence="4">
    <location>
        <begin position="2"/>
        <end position="85"/>
    </location>
</feature>
<keyword evidence="3" id="KW-0393">Immunoglobulin domain</keyword>
<accession>A0A3P7J298</accession>
<dbReference type="GO" id="GO:0007156">
    <property type="term" value="P:homophilic cell adhesion via plasma membrane adhesion molecules"/>
    <property type="evidence" value="ECO:0007669"/>
    <property type="project" value="TreeGrafter"/>
</dbReference>
<evidence type="ECO:0000259" key="4">
    <source>
        <dbReference type="Pfam" id="PF07679"/>
    </source>
</evidence>
<proteinExistence type="predicted"/>
<evidence type="ECO:0000313" key="6">
    <source>
        <dbReference type="Proteomes" id="UP000270094"/>
    </source>
</evidence>
<protein>
    <recommendedName>
        <fullName evidence="4">Immunoglobulin I-set domain-containing protein</fullName>
    </recommendedName>
</protein>
<organism evidence="5 6">
    <name type="scientific">Strongylus vulgaris</name>
    <name type="common">Blood worm</name>
    <dbReference type="NCBI Taxonomy" id="40348"/>
    <lineage>
        <taxon>Eukaryota</taxon>
        <taxon>Metazoa</taxon>
        <taxon>Ecdysozoa</taxon>
        <taxon>Nematoda</taxon>
        <taxon>Chromadorea</taxon>
        <taxon>Rhabditida</taxon>
        <taxon>Rhabditina</taxon>
        <taxon>Rhabditomorpha</taxon>
        <taxon>Strongyloidea</taxon>
        <taxon>Strongylidae</taxon>
        <taxon>Strongylus</taxon>
    </lineage>
</organism>
<dbReference type="InterPro" id="IPR013098">
    <property type="entry name" value="Ig_I-set"/>
</dbReference>
<evidence type="ECO:0000313" key="5">
    <source>
        <dbReference type="EMBL" id="VDM79550.1"/>
    </source>
</evidence>
<gene>
    <name evidence="5" type="ORF">SVUK_LOCUS14548</name>
</gene>
<dbReference type="PANTHER" id="PTHR45080">
    <property type="entry name" value="CONTACTIN 5"/>
    <property type="match status" value="1"/>
</dbReference>
<dbReference type="GO" id="GO:0043025">
    <property type="term" value="C:neuronal cell body"/>
    <property type="evidence" value="ECO:0007669"/>
    <property type="project" value="TreeGrafter"/>
</dbReference>
<dbReference type="Proteomes" id="UP000270094">
    <property type="component" value="Unassembled WGS sequence"/>
</dbReference>
<keyword evidence="6" id="KW-1185">Reference proteome</keyword>
<dbReference type="InterPro" id="IPR013783">
    <property type="entry name" value="Ig-like_fold"/>
</dbReference>
<evidence type="ECO:0000256" key="2">
    <source>
        <dbReference type="ARBA" id="ARBA00023157"/>
    </source>
</evidence>
<dbReference type="GO" id="GO:0030424">
    <property type="term" value="C:axon"/>
    <property type="evidence" value="ECO:0007669"/>
    <property type="project" value="TreeGrafter"/>
</dbReference>
<dbReference type="Gene3D" id="2.60.40.10">
    <property type="entry name" value="Immunoglobulins"/>
    <property type="match status" value="1"/>
</dbReference>
<reference evidence="5 6" key="1">
    <citation type="submission" date="2018-11" db="EMBL/GenBank/DDBJ databases">
        <authorList>
            <consortium name="Pathogen Informatics"/>
        </authorList>
    </citation>
    <scope>NUCLEOTIDE SEQUENCE [LARGE SCALE GENOMIC DNA]</scope>
</reference>
<dbReference type="OrthoDB" id="5860541at2759"/>